<gene>
    <name evidence="9" type="ORF">GCM10022286_19650</name>
</gene>
<dbReference type="InterPro" id="IPR010126">
    <property type="entry name" value="Esterase_phb"/>
</dbReference>
<evidence type="ECO:0000256" key="1">
    <source>
        <dbReference type="ARBA" id="ARBA00004613"/>
    </source>
</evidence>
<evidence type="ECO:0000256" key="2">
    <source>
        <dbReference type="ARBA" id="ARBA00022525"/>
    </source>
</evidence>
<evidence type="ECO:0000256" key="4">
    <source>
        <dbReference type="ARBA" id="ARBA00022729"/>
    </source>
</evidence>
<protein>
    <submittedName>
        <fullName evidence="9">PHB depolymerase family esterase</fullName>
    </submittedName>
</protein>
<dbReference type="Proteomes" id="UP001415169">
    <property type="component" value="Unassembled WGS sequence"/>
</dbReference>
<dbReference type="PANTHER" id="PTHR38050">
    <property type="match status" value="1"/>
</dbReference>
<evidence type="ECO:0000256" key="5">
    <source>
        <dbReference type="ARBA" id="ARBA00022801"/>
    </source>
</evidence>
<keyword evidence="6" id="KW-0119">Carbohydrate metabolism</keyword>
<feature type="chain" id="PRO_5046496340" evidence="8">
    <location>
        <begin position="23"/>
        <end position="269"/>
    </location>
</feature>
<dbReference type="InterPro" id="IPR029058">
    <property type="entry name" value="AB_hydrolase_fold"/>
</dbReference>
<reference evidence="9" key="1">
    <citation type="journal article" date="2014" name="Int. J. Syst. Evol. Microbiol.">
        <title>Complete genome of a new Firmicutes species belonging to the dominant human colonic microbiota ('Ruminococcus bicirculans') reveals two chromosomes and a selective capacity to utilize plant glucans.</title>
        <authorList>
            <consortium name="NISC Comparative Sequencing Program"/>
            <person name="Wegmann U."/>
            <person name="Louis P."/>
            <person name="Goesmann A."/>
            <person name="Henrissat B."/>
            <person name="Duncan S.H."/>
            <person name="Flint H.J."/>
        </authorList>
    </citation>
    <scope>NUCLEOTIDE SEQUENCE</scope>
    <source>
        <strain evidence="9">JCM 17590</strain>
    </source>
</reference>
<dbReference type="PANTHER" id="PTHR38050:SF2">
    <property type="entry name" value="FERULOYL ESTERASE C-RELATED"/>
    <property type="match status" value="1"/>
</dbReference>
<dbReference type="SUPFAM" id="SSF53474">
    <property type="entry name" value="alpha/beta-Hydrolases"/>
    <property type="match status" value="1"/>
</dbReference>
<reference evidence="9" key="2">
    <citation type="submission" date="2023-12" db="EMBL/GenBank/DDBJ databases">
        <authorList>
            <person name="Sun Q."/>
            <person name="Inoue M."/>
        </authorList>
    </citation>
    <scope>NUCLEOTIDE SEQUENCE</scope>
    <source>
        <strain evidence="9">JCM 17590</strain>
    </source>
</reference>
<evidence type="ECO:0000256" key="6">
    <source>
        <dbReference type="ARBA" id="ARBA00023277"/>
    </source>
</evidence>
<dbReference type="Gene3D" id="3.40.50.1820">
    <property type="entry name" value="alpha/beta hydrolase"/>
    <property type="match status" value="1"/>
</dbReference>
<evidence type="ECO:0000313" key="10">
    <source>
        <dbReference type="Proteomes" id="UP001415169"/>
    </source>
</evidence>
<keyword evidence="4 8" id="KW-0732">Signal</keyword>
<dbReference type="PROSITE" id="PS51257">
    <property type="entry name" value="PROKAR_LIPOPROTEIN"/>
    <property type="match status" value="1"/>
</dbReference>
<evidence type="ECO:0000256" key="8">
    <source>
        <dbReference type="SAM" id="SignalP"/>
    </source>
</evidence>
<keyword evidence="5" id="KW-0378">Hydrolase</keyword>
<accession>A0ABP7ZKJ5</accession>
<keyword evidence="7" id="KW-0624">Polysaccharide degradation</keyword>
<dbReference type="Pfam" id="PF10503">
    <property type="entry name" value="Esterase_PHB"/>
    <property type="match status" value="1"/>
</dbReference>
<keyword evidence="3" id="KW-0858">Xylan degradation</keyword>
<comment type="subcellular location">
    <subcellularLocation>
        <location evidence="1">Secreted</location>
    </subcellularLocation>
</comment>
<sequence>MRTAVAALVLLLGATLAGCTGAAHVAAAPAQLKSGVHVISMPGDRTVTVHVPKHLDGPAPLVLVLHEFGGVAATAMGYGFDPLVDSAGFVAVYPDGIEGSWNAGGCCGTAAESGKDDVAFLTSVVHKVEARTPIDPKRVYVAGFSNGAMMSYRLACETKLFAAIAPISGDVETGCDHPTAASVMHIHGLADTEVTFDASSDEPWRTADACRPPTVTQAARVHRSTAECADDRSVEVVTVDGLAHAIPTAADGFDAAAQIWAFFAAHPRP</sequence>
<dbReference type="InterPro" id="IPR043595">
    <property type="entry name" value="FaeB/C/D"/>
</dbReference>
<dbReference type="EMBL" id="BAABBV010000001">
    <property type="protein sequence ID" value="GAA4161680.1"/>
    <property type="molecule type" value="Genomic_DNA"/>
</dbReference>
<comment type="caution">
    <text evidence="9">The sequence shown here is derived from an EMBL/GenBank/DDBJ whole genome shotgun (WGS) entry which is preliminary data.</text>
</comment>
<evidence type="ECO:0000313" key="9">
    <source>
        <dbReference type="EMBL" id="GAA4161680.1"/>
    </source>
</evidence>
<evidence type="ECO:0000256" key="3">
    <source>
        <dbReference type="ARBA" id="ARBA00022651"/>
    </source>
</evidence>
<feature type="signal peptide" evidence="8">
    <location>
        <begin position="1"/>
        <end position="22"/>
    </location>
</feature>
<evidence type="ECO:0000256" key="7">
    <source>
        <dbReference type="ARBA" id="ARBA00023326"/>
    </source>
</evidence>
<name>A0ABP7ZKJ5_9MICO</name>
<proteinExistence type="predicted"/>
<organism evidence="9 10">
    <name type="scientific">Gryllotalpicola daejeonensis</name>
    <dbReference type="NCBI Taxonomy" id="993087"/>
    <lineage>
        <taxon>Bacteria</taxon>
        <taxon>Bacillati</taxon>
        <taxon>Actinomycetota</taxon>
        <taxon>Actinomycetes</taxon>
        <taxon>Micrococcales</taxon>
        <taxon>Microbacteriaceae</taxon>
        <taxon>Gryllotalpicola</taxon>
    </lineage>
</organism>
<keyword evidence="10" id="KW-1185">Reference proteome</keyword>
<keyword evidence="2" id="KW-0964">Secreted</keyword>